<accession>A0A3B0W4T1</accession>
<dbReference type="AlphaFoldDB" id="A0A3B0W4T1"/>
<organism evidence="1">
    <name type="scientific">hydrothermal vent metagenome</name>
    <dbReference type="NCBI Taxonomy" id="652676"/>
    <lineage>
        <taxon>unclassified sequences</taxon>
        <taxon>metagenomes</taxon>
        <taxon>ecological metagenomes</taxon>
    </lineage>
</organism>
<dbReference type="EMBL" id="UOFC01000138">
    <property type="protein sequence ID" value="VAW47363.1"/>
    <property type="molecule type" value="Genomic_DNA"/>
</dbReference>
<protein>
    <submittedName>
        <fullName evidence="1">Uncharacterized protein</fullName>
    </submittedName>
</protein>
<evidence type="ECO:0000313" key="1">
    <source>
        <dbReference type="EMBL" id="VAW47363.1"/>
    </source>
</evidence>
<proteinExistence type="predicted"/>
<name>A0A3B0W4T1_9ZZZZ</name>
<feature type="non-terminal residue" evidence="1">
    <location>
        <position position="144"/>
    </location>
</feature>
<sequence>MKFSPDLIEQQIATIDQAWELLNSKLPQFNQVFTTWQSWYKSIVTDTLVHDVIIDTLVISYARMALRNGTLSIAPRCYHNEQHIDDLLYRLIAVSKLSASEDIPEYGWSLLSIFMSCHDLRQSEVSNLHGLIGYNEQASFQETA</sequence>
<gene>
    <name evidence="1" type="ORF">MNBD_GAMMA03-39</name>
</gene>
<reference evidence="1" key="1">
    <citation type="submission" date="2018-06" db="EMBL/GenBank/DDBJ databases">
        <authorList>
            <person name="Zhirakovskaya E."/>
        </authorList>
    </citation>
    <scope>NUCLEOTIDE SEQUENCE</scope>
</reference>